<dbReference type="InterPro" id="IPR023485">
    <property type="entry name" value="Ptyr_pPase"/>
</dbReference>
<proteinExistence type="inferred from homology"/>
<organism evidence="7">
    <name type="scientific">uncultured Cytophagia bacterium</name>
    <dbReference type="NCBI Taxonomy" id="768505"/>
    <lineage>
        <taxon>Bacteria</taxon>
        <taxon>Pseudomonadati</taxon>
        <taxon>Bacteroidota</taxon>
        <taxon>Cytophagia</taxon>
        <taxon>environmental samples</taxon>
    </lineage>
</organism>
<name>H6RE88_9BACT</name>
<reference evidence="7" key="1">
    <citation type="journal article" date="2012" name="Environ. Microbiol.">
        <title>Genomic content of uncultured Bacteroidetes from contrasting oceanic provinces in the North Atlantic Ocean.</title>
        <authorList>
            <person name="Gomez-Pereira P.R."/>
            <person name="Schuler M."/>
            <person name="Fuchs B.M."/>
            <person name="Bennke C."/>
            <person name="Teeling H."/>
            <person name="Waldmann J."/>
            <person name="Richter M."/>
            <person name="Barbe V."/>
            <person name="Bataille E."/>
            <person name="Glockner F.O."/>
            <person name="Amann R."/>
        </authorList>
    </citation>
    <scope>NUCLEOTIDE SEQUENCE</scope>
</reference>
<gene>
    <name evidence="7" type="ORF">VIS_S3BBA60006</name>
</gene>
<feature type="domain" description="Phosphotyrosine protein phosphatase I" evidence="6">
    <location>
        <begin position="1"/>
        <end position="149"/>
    </location>
</feature>
<dbReference type="PANTHER" id="PTHR11717">
    <property type="entry name" value="LOW MOLECULAR WEIGHT PROTEIN TYROSINE PHOSPHATASE"/>
    <property type="match status" value="1"/>
</dbReference>
<dbReference type="GO" id="GO:0004725">
    <property type="term" value="F:protein tyrosine phosphatase activity"/>
    <property type="evidence" value="ECO:0007669"/>
    <property type="project" value="UniProtKB-EC"/>
</dbReference>
<dbReference type="EMBL" id="FO117577">
    <property type="protein sequence ID" value="CCF99349.1"/>
    <property type="molecule type" value="Genomic_DNA"/>
</dbReference>
<reference evidence="7" key="2">
    <citation type="submission" date="2012-02" db="EMBL/GenBank/DDBJ databases">
        <authorList>
            <person name="Genoscope - CEA"/>
        </authorList>
    </citation>
    <scope>NUCLEOTIDE SEQUENCE</scope>
</reference>
<feature type="active site" description="Proton donor" evidence="5">
    <location>
        <position position="123"/>
    </location>
</feature>
<dbReference type="CDD" id="cd16343">
    <property type="entry name" value="LMWPTP"/>
    <property type="match status" value="1"/>
</dbReference>
<feature type="active site" description="Nucleophile" evidence="5">
    <location>
        <position position="7"/>
    </location>
</feature>
<keyword evidence="3" id="KW-0378">Hydrolase</keyword>
<evidence type="ECO:0000256" key="2">
    <source>
        <dbReference type="ARBA" id="ARBA00013064"/>
    </source>
</evidence>
<dbReference type="Pfam" id="PF01451">
    <property type="entry name" value="LMWPc"/>
    <property type="match status" value="1"/>
</dbReference>
<evidence type="ECO:0000313" key="7">
    <source>
        <dbReference type="EMBL" id="CCF99349.1"/>
    </source>
</evidence>
<dbReference type="PANTHER" id="PTHR11717:SF7">
    <property type="entry name" value="LOW MOLECULAR WEIGHT PHOSPHOTYROSINE PROTEIN PHOSPHATASE"/>
    <property type="match status" value="1"/>
</dbReference>
<evidence type="ECO:0000259" key="6">
    <source>
        <dbReference type="SMART" id="SM00226"/>
    </source>
</evidence>
<keyword evidence="4" id="KW-0904">Protein phosphatase</keyword>
<dbReference type="AlphaFoldDB" id="H6RE88"/>
<dbReference type="SUPFAM" id="SSF52788">
    <property type="entry name" value="Phosphotyrosine protein phosphatases I"/>
    <property type="match status" value="1"/>
</dbReference>
<accession>H6RE88</accession>
<sequence>MKILMVCLGNICRSPIAEGVLQTKLNSKGLDIKVDSAGTGGWHAGQAPDPRSIAIANKYGIDISNQQARQFSSSDFESFDIIYAMDGSNLSDIVSLANSNEDIEKVRLILNEISPEDNTPVPDPYYGGDDGFEKVYQLLDAACEIITKKIS</sequence>
<evidence type="ECO:0000256" key="3">
    <source>
        <dbReference type="ARBA" id="ARBA00022801"/>
    </source>
</evidence>
<evidence type="ECO:0000256" key="5">
    <source>
        <dbReference type="PIRSR" id="PIRSR617867-1"/>
    </source>
</evidence>
<dbReference type="EC" id="3.1.3.48" evidence="2"/>
<dbReference type="Gene3D" id="3.40.50.2300">
    <property type="match status" value="1"/>
</dbReference>
<protein>
    <recommendedName>
        <fullName evidence="2">protein-tyrosine-phosphatase</fullName>
        <ecNumber evidence="2">3.1.3.48</ecNumber>
    </recommendedName>
</protein>
<dbReference type="SMART" id="SM00226">
    <property type="entry name" value="LMWPc"/>
    <property type="match status" value="1"/>
</dbReference>
<evidence type="ECO:0000256" key="1">
    <source>
        <dbReference type="ARBA" id="ARBA00011063"/>
    </source>
</evidence>
<evidence type="ECO:0000256" key="4">
    <source>
        <dbReference type="ARBA" id="ARBA00022912"/>
    </source>
</evidence>
<dbReference type="InterPro" id="IPR017867">
    <property type="entry name" value="Tyr_phospatase_low_mol_wt"/>
</dbReference>
<dbReference type="InterPro" id="IPR036196">
    <property type="entry name" value="Ptyr_pPase_sf"/>
</dbReference>
<feature type="active site" description="Nucleophile" evidence="5">
    <location>
        <position position="13"/>
    </location>
</feature>
<dbReference type="InterPro" id="IPR050438">
    <property type="entry name" value="LMW_PTPase"/>
</dbReference>
<comment type="similarity">
    <text evidence="1">Belongs to the low molecular weight phosphotyrosine protein phosphatase family.</text>
</comment>
<dbReference type="PRINTS" id="PR00719">
    <property type="entry name" value="LMWPTPASE"/>
</dbReference>